<organism evidence="1 2">
    <name type="scientific">Ataeniobius toweri</name>
    <dbReference type="NCBI Taxonomy" id="208326"/>
    <lineage>
        <taxon>Eukaryota</taxon>
        <taxon>Metazoa</taxon>
        <taxon>Chordata</taxon>
        <taxon>Craniata</taxon>
        <taxon>Vertebrata</taxon>
        <taxon>Euteleostomi</taxon>
        <taxon>Actinopterygii</taxon>
        <taxon>Neopterygii</taxon>
        <taxon>Teleostei</taxon>
        <taxon>Neoteleostei</taxon>
        <taxon>Acanthomorphata</taxon>
        <taxon>Ovalentaria</taxon>
        <taxon>Atherinomorphae</taxon>
        <taxon>Cyprinodontiformes</taxon>
        <taxon>Goodeidae</taxon>
        <taxon>Ataeniobius</taxon>
    </lineage>
</organism>
<accession>A0ABU7C1J1</accession>
<evidence type="ECO:0000313" key="1">
    <source>
        <dbReference type="EMBL" id="MED6255459.1"/>
    </source>
</evidence>
<evidence type="ECO:0000313" key="2">
    <source>
        <dbReference type="Proteomes" id="UP001345963"/>
    </source>
</evidence>
<name>A0ABU7C1J1_9TELE</name>
<dbReference type="EMBL" id="JAHUTI010071098">
    <property type="protein sequence ID" value="MED6255459.1"/>
    <property type="molecule type" value="Genomic_DNA"/>
</dbReference>
<dbReference type="Proteomes" id="UP001345963">
    <property type="component" value="Unassembled WGS sequence"/>
</dbReference>
<comment type="caution">
    <text evidence="1">The sequence shown here is derived from an EMBL/GenBank/DDBJ whole genome shotgun (WGS) entry which is preliminary data.</text>
</comment>
<sequence>MKLEHCITLLKMLMRSVADLLDVKGLCFKMPRREAFQCAEGVIGFSLFIGFRMCFYCHICRVLHIDYGRKCADSLNTVLFLSASQHCDHFIIVYVQAVVLDFDQKRDKTLKIYYFS</sequence>
<gene>
    <name evidence="1" type="ORF">ATANTOWER_010080</name>
</gene>
<proteinExistence type="predicted"/>
<reference evidence="1 2" key="1">
    <citation type="submission" date="2021-07" db="EMBL/GenBank/DDBJ databases">
        <authorList>
            <person name="Palmer J.M."/>
        </authorList>
    </citation>
    <scope>NUCLEOTIDE SEQUENCE [LARGE SCALE GENOMIC DNA]</scope>
    <source>
        <strain evidence="1 2">AT_MEX2019</strain>
        <tissue evidence="1">Muscle</tissue>
    </source>
</reference>
<protein>
    <submittedName>
        <fullName evidence="1">Uncharacterized protein</fullName>
    </submittedName>
</protein>
<keyword evidence="2" id="KW-1185">Reference proteome</keyword>